<evidence type="ECO:0000256" key="12">
    <source>
        <dbReference type="ARBA" id="ARBA00023136"/>
    </source>
</evidence>
<name>A0ABW9YBX1_9GAMM</name>
<comment type="cofactor">
    <cofactor evidence="1">
        <name>heme</name>
        <dbReference type="ChEBI" id="CHEBI:30413"/>
    </cofactor>
</comment>
<dbReference type="Pfam" id="PF01292">
    <property type="entry name" value="Ni_hydr_CYTB"/>
    <property type="match status" value="1"/>
</dbReference>
<dbReference type="InterPro" id="IPR051817">
    <property type="entry name" value="FDH_cytochrome_b556_subunit"/>
</dbReference>
<dbReference type="RefSeq" id="WP_160648355.1">
    <property type="nucleotide sequence ID" value="NZ_RSEJ01000001.1"/>
</dbReference>
<dbReference type="Proteomes" id="UP000738517">
    <property type="component" value="Unassembled WGS sequence"/>
</dbReference>
<comment type="similarity">
    <text evidence="3">Belongs to the formate dehydrogenase gamma subunit family.</text>
</comment>
<comment type="caution">
    <text evidence="15">The sequence shown here is derived from an EMBL/GenBank/DDBJ whole genome shotgun (WGS) entry which is preliminary data.</text>
</comment>
<dbReference type="Gene3D" id="1.20.950.20">
    <property type="entry name" value="Transmembrane di-heme cytochromes, Chain C"/>
    <property type="match status" value="1"/>
</dbReference>
<dbReference type="SUPFAM" id="SSF81342">
    <property type="entry name" value="Transmembrane di-heme cytochromes"/>
    <property type="match status" value="1"/>
</dbReference>
<keyword evidence="12 13" id="KW-0472">Membrane</keyword>
<evidence type="ECO:0000256" key="9">
    <source>
        <dbReference type="ARBA" id="ARBA00022982"/>
    </source>
</evidence>
<evidence type="ECO:0000256" key="11">
    <source>
        <dbReference type="ARBA" id="ARBA00023004"/>
    </source>
</evidence>
<keyword evidence="8" id="KW-0479">Metal-binding</keyword>
<feature type="transmembrane region" description="Helical" evidence="13">
    <location>
        <begin position="61"/>
        <end position="88"/>
    </location>
</feature>
<feature type="transmembrane region" description="Helical" evidence="13">
    <location>
        <begin position="164"/>
        <end position="185"/>
    </location>
</feature>
<feature type="transmembrane region" description="Helical" evidence="13">
    <location>
        <begin position="197"/>
        <end position="223"/>
    </location>
</feature>
<keyword evidence="7 13" id="KW-0812">Transmembrane</keyword>
<accession>A0ABW9YBX1</accession>
<evidence type="ECO:0000256" key="1">
    <source>
        <dbReference type="ARBA" id="ARBA00001971"/>
    </source>
</evidence>
<dbReference type="NCBIfam" id="TIGR01583">
    <property type="entry name" value="formate-DH-gamm"/>
    <property type="match status" value="1"/>
</dbReference>
<evidence type="ECO:0000259" key="14">
    <source>
        <dbReference type="Pfam" id="PF01292"/>
    </source>
</evidence>
<reference evidence="15 16" key="1">
    <citation type="journal article" date="2017" name="Int. J. Syst. Evol. Microbiol.">
        <title>Photobacterium alginatilyticum sp. nov., a marine bacterium isolated from bottom seawater.</title>
        <authorList>
            <person name="Wang X."/>
            <person name="Wang Y."/>
            <person name="Yang X."/>
            <person name="Sun H."/>
            <person name="Li B."/>
            <person name="Zhang X.H."/>
        </authorList>
    </citation>
    <scope>NUCLEOTIDE SEQUENCE [LARGE SCALE GENOMIC DNA]</scope>
    <source>
        <strain evidence="15 16">P03D4</strain>
    </source>
</reference>
<evidence type="ECO:0000313" key="15">
    <source>
        <dbReference type="EMBL" id="NBI51248.1"/>
    </source>
</evidence>
<sequence length="263" mass="29284">MEQSSIWLSILSYQSAISWLLIASIVGVALLMGLFVFINGTSKLESGFTGRLIQRWSIRSVIVHWLGAIPCLILIFTGVVIGAGKVIFEPGSTHWAAAVKLSSTLHELAVFPFMAGALLMVIMWWKKQLFKKYDIDWFIKAGGYINFGKKQHPDAGFANGGEKLWFWVFTINFIILSATGLMLFFSEIAPTPENAPMVISLHIISAMIIGAFAIVHIFMATVISEGGLSNMITGKCDENWAKQHHNRWYKTINKNSNEVEKNG</sequence>
<dbReference type="InterPro" id="IPR016174">
    <property type="entry name" value="Di-haem_cyt_TM"/>
</dbReference>
<keyword evidence="5" id="KW-1003">Cell membrane</keyword>
<feature type="transmembrane region" description="Helical" evidence="13">
    <location>
        <begin position="16"/>
        <end position="40"/>
    </location>
</feature>
<evidence type="ECO:0000256" key="4">
    <source>
        <dbReference type="ARBA" id="ARBA00022448"/>
    </source>
</evidence>
<keyword evidence="16" id="KW-1185">Reference proteome</keyword>
<keyword evidence="10 13" id="KW-1133">Transmembrane helix</keyword>
<gene>
    <name evidence="15" type="ORF">EIZ48_01495</name>
</gene>
<evidence type="ECO:0000256" key="8">
    <source>
        <dbReference type="ARBA" id="ARBA00022723"/>
    </source>
</evidence>
<evidence type="ECO:0000256" key="6">
    <source>
        <dbReference type="ARBA" id="ARBA00022617"/>
    </source>
</evidence>
<proteinExistence type="inferred from homology"/>
<evidence type="ECO:0000256" key="10">
    <source>
        <dbReference type="ARBA" id="ARBA00022989"/>
    </source>
</evidence>
<dbReference type="EMBL" id="RSEJ01000001">
    <property type="protein sequence ID" value="NBI51248.1"/>
    <property type="molecule type" value="Genomic_DNA"/>
</dbReference>
<feature type="transmembrane region" description="Helical" evidence="13">
    <location>
        <begin position="108"/>
        <end position="125"/>
    </location>
</feature>
<keyword evidence="6" id="KW-0349">Heme</keyword>
<feature type="domain" description="Cytochrome b561 bacterial/Ni-hydrogenase" evidence="14">
    <location>
        <begin position="55"/>
        <end position="234"/>
    </location>
</feature>
<keyword evidence="11" id="KW-0408">Iron</keyword>
<evidence type="ECO:0000256" key="3">
    <source>
        <dbReference type="ARBA" id="ARBA00010747"/>
    </source>
</evidence>
<evidence type="ECO:0000256" key="13">
    <source>
        <dbReference type="SAM" id="Phobius"/>
    </source>
</evidence>
<protein>
    <submittedName>
        <fullName evidence="15">Formate dehydrogenase subunit gamma</fullName>
    </submittedName>
</protein>
<dbReference type="PANTHER" id="PTHR30074:SF6">
    <property type="entry name" value="FORMATE DEHYDROGENASE GAMMA SUBUNIT"/>
    <property type="match status" value="1"/>
</dbReference>
<keyword evidence="9" id="KW-0249">Electron transport</keyword>
<evidence type="ECO:0000313" key="16">
    <source>
        <dbReference type="Proteomes" id="UP000738517"/>
    </source>
</evidence>
<organism evidence="15 16">
    <name type="scientific">Photobacterium alginatilyticum</name>
    <dbReference type="NCBI Taxonomy" id="1775171"/>
    <lineage>
        <taxon>Bacteria</taxon>
        <taxon>Pseudomonadati</taxon>
        <taxon>Pseudomonadota</taxon>
        <taxon>Gammaproteobacteria</taxon>
        <taxon>Vibrionales</taxon>
        <taxon>Vibrionaceae</taxon>
        <taxon>Photobacterium</taxon>
    </lineage>
</organism>
<dbReference type="InterPro" id="IPR011577">
    <property type="entry name" value="Cyt_b561_bac/Ni-Hgenase"/>
</dbReference>
<evidence type="ECO:0000256" key="2">
    <source>
        <dbReference type="ARBA" id="ARBA00004651"/>
    </source>
</evidence>
<dbReference type="PANTHER" id="PTHR30074">
    <property type="entry name" value="FORMATE DEHYDROGENASE, NITRATE-INDUCIBLE, CYTOCHROME B556 FDN SUBUNIT"/>
    <property type="match status" value="1"/>
</dbReference>
<evidence type="ECO:0000256" key="7">
    <source>
        <dbReference type="ARBA" id="ARBA00022692"/>
    </source>
</evidence>
<dbReference type="InterPro" id="IPR006471">
    <property type="entry name" value="Formate_DH_gsu"/>
</dbReference>
<keyword evidence="4" id="KW-0813">Transport</keyword>
<comment type="subcellular location">
    <subcellularLocation>
        <location evidence="2">Cell membrane</location>
        <topology evidence="2">Multi-pass membrane protein</topology>
    </subcellularLocation>
</comment>
<evidence type="ECO:0000256" key="5">
    <source>
        <dbReference type="ARBA" id="ARBA00022475"/>
    </source>
</evidence>